<evidence type="ECO:0000313" key="3">
    <source>
        <dbReference type="Proteomes" id="UP000054821"/>
    </source>
</evidence>
<proteinExistence type="predicted"/>
<sequence length="429" mass="47777">MMHHSSRSMKLSIPRESHKKLSSIPEVPNDELQTIIPVIQQAEIVPASFHQSGAHALAAPSQSDLSSVNIQRIWDRLRPPDEASTKFHKTSSIQVSQGNYPRPPIPNKNKDIFACEWCFEPLDKKALSESEWRSDDSDDSDLLDTSSNLEMNTLQQRPQRTEDRSKAIARHIAVHLQLLMLLTLRFAALQKSDNDLVDDDLKSDYVDIDDEESSLKGSDPENLLGINSRRDVTMEDISDEADSEVAKDIHNDLVEDDIPVPDTDLDLDDIPRQYNGLVAEKDAFLKEIIESGAWQPRQDETKEPIRYEIEDYNIGWICATHTEYAAAVAFVAEVHEKPENISVFDCNHYTFGRIGRHNVIVAASPIAAHGQSPTATSVEDMLYTFHNIKVCLLVGIGGGVPSTDHDIRLGDVIVGCPSSATEGGVIRDP</sequence>
<dbReference type="SUPFAM" id="SSF53167">
    <property type="entry name" value="Purine and uridine phosphorylases"/>
    <property type="match status" value="1"/>
</dbReference>
<dbReference type="GO" id="GO:0003824">
    <property type="term" value="F:catalytic activity"/>
    <property type="evidence" value="ECO:0007669"/>
    <property type="project" value="InterPro"/>
</dbReference>
<evidence type="ECO:0000256" key="1">
    <source>
        <dbReference type="SAM" id="MobiDB-lite"/>
    </source>
</evidence>
<dbReference type="Gene3D" id="3.40.50.1580">
    <property type="entry name" value="Nucleoside phosphorylase domain"/>
    <property type="match status" value="1"/>
</dbReference>
<dbReference type="RefSeq" id="XP_018661269.1">
    <property type="nucleotide sequence ID" value="XM_018805609.1"/>
</dbReference>
<dbReference type="GO" id="GO:0009116">
    <property type="term" value="P:nucleoside metabolic process"/>
    <property type="evidence" value="ECO:0007669"/>
    <property type="project" value="InterPro"/>
</dbReference>
<dbReference type="PANTHER" id="PTHR46082:SF11">
    <property type="entry name" value="AAA+ ATPASE DOMAIN-CONTAINING PROTEIN-RELATED"/>
    <property type="match status" value="1"/>
</dbReference>
<feature type="region of interest" description="Disordered" evidence="1">
    <location>
        <begin position="80"/>
        <end position="105"/>
    </location>
</feature>
<feature type="region of interest" description="Disordered" evidence="1">
    <location>
        <begin position="129"/>
        <end position="163"/>
    </location>
</feature>
<dbReference type="STRING" id="398673.A0A2P4ZH72"/>
<protein>
    <recommendedName>
        <fullName evidence="4">Nucleoside phosphorylase domain-containing protein</fullName>
    </recommendedName>
</protein>
<evidence type="ECO:0000313" key="2">
    <source>
        <dbReference type="EMBL" id="PON23632.1"/>
    </source>
</evidence>
<dbReference type="GeneID" id="29985692"/>
<evidence type="ECO:0008006" key="4">
    <source>
        <dbReference type="Google" id="ProtNLM"/>
    </source>
</evidence>
<reference evidence="2 3" key="1">
    <citation type="journal article" date="2016" name="Genome Announc.">
        <title>Draft Whole-Genome Sequence of Trichoderma gamsii T6085, a Promising Biocontrol Agent of Fusarium Head Blight on Wheat.</title>
        <authorList>
            <person name="Baroncelli R."/>
            <person name="Zapparata A."/>
            <person name="Piaggeschi G."/>
            <person name="Sarrocco S."/>
            <person name="Vannacci G."/>
        </authorList>
    </citation>
    <scope>NUCLEOTIDE SEQUENCE [LARGE SCALE GENOMIC DNA]</scope>
    <source>
        <strain evidence="2 3">T6085</strain>
    </source>
</reference>
<gene>
    <name evidence="2" type="ORF">TGAM01_v207576</name>
</gene>
<dbReference type="Proteomes" id="UP000054821">
    <property type="component" value="Unassembled WGS sequence"/>
</dbReference>
<keyword evidence="3" id="KW-1185">Reference proteome</keyword>
<dbReference type="AlphaFoldDB" id="A0A2P4ZH72"/>
<dbReference type="InterPro" id="IPR035994">
    <property type="entry name" value="Nucleoside_phosphorylase_sf"/>
</dbReference>
<accession>A0A2P4ZH72</accession>
<feature type="region of interest" description="Disordered" evidence="1">
    <location>
        <begin position="1"/>
        <end position="22"/>
    </location>
</feature>
<dbReference type="EMBL" id="JPDN02000028">
    <property type="protein sequence ID" value="PON23632.1"/>
    <property type="molecule type" value="Genomic_DNA"/>
</dbReference>
<comment type="caution">
    <text evidence="2">The sequence shown here is derived from an EMBL/GenBank/DDBJ whole genome shotgun (WGS) entry which is preliminary data.</text>
</comment>
<name>A0A2P4ZH72_9HYPO</name>
<feature type="compositionally biased region" description="Polar residues" evidence="1">
    <location>
        <begin position="90"/>
        <end position="99"/>
    </location>
</feature>
<organism evidence="2 3">
    <name type="scientific">Trichoderma gamsii</name>
    <dbReference type="NCBI Taxonomy" id="398673"/>
    <lineage>
        <taxon>Eukaryota</taxon>
        <taxon>Fungi</taxon>
        <taxon>Dikarya</taxon>
        <taxon>Ascomycota</taxon>
        <taxon>Pezizomycotina</taxon>
        <taxon>Sordariomycetes</taxon>
        <taxon>Hypocreomycetidae</taxon>
        <taxon>Hypocreales</taxon>
        <taxon>Hypocreaceae</taxon>
        <taxon>Trichoderma</taxon>
    </lineage>
</organism>
<dbReference type="InterPro" id="IPR053137">
    <property type="entry name" value="NLR-like"/>
</dbReference>
<dbReference type="PANTHER" id="PTHR46082">
    <property type="entry name" value="ATP/GTP-BINDING PROTEIN-RELATED"/>
    <property type="match status" value="1"/>
</dbReference>